<comment type="caution">
    <text evidence="2">The sequence shown here is derived from an EMBL/GenBank/DDBJ whole genome shotgun (WGS) entry which is preliminary data.</text>
</comment>
<dbReference type="InterPro" id="IPR041698">
    <property type="entry name" value="Methyltransf_25"/>
</dbReference>
<dbReference type="SUPFAM" id="SSF53335">
    <property type="entry name" value="S-adenosyl-L-methionine-dependent methyltransferases"/>
    <property type="match status" value="1"/>
</dbReference>
<keyword evidence="2" id="KW-0489">Methyltransferase</keyword>
<dbReference type="RefSeq" id="WP_260618081.1">
    <property type="nucleotide sequence ID" value="NZ_JASITI010000013.1"/>
</dbReference>
<sequence>MTTMTITKPMSDAGHRVPTPADVPGRAGELLASLGGRAVLCDLYDEVGATVYHDLAGTGTHEVRELLALVRRIPGDVLDLAAGSGRLTLPLLALGRQVTALELSSYMLELLDQRLAAAPPALRARCLPVRADMSAFDLGRRFGAIVLGTTTISLLDAEGRTGLYRAVREHLEPGGRFLLSTVDMAATGEGPAEVDMEIVTDSGRAYRLFEHWTPDSGSRTVTLFPADLGAPGDEGPVQVCTTTIGVLPAELLEAELAAAGFSVRSRHPLPAVGERHHDVLLETEVTP</sequence>
<dbReference type="InterPro" id="IPR029063">
    <property type="entry name" value="SAM-dependent_MTases_sf"/>
</dbReference>
<evidence type="ECO:0000313" key="2">
    <source>
        <dbReference type="EMBL" id="MDK9496625.1"/>
    </source>
</evidence>
<reference evidence="2 3" key="1">
    <citation type="submission" date="2023-05" db="EMBL/GenBank/DDBJ databases">
        <title>Sequencing and Assembly of Streptomyces sp. NP73.</title>
        <authorList>
            <person name="Konwar A.N."/>
            <person name="Saikia K."/>
            <person name="Thakur D."/>
        </authorList>
    </citation>
    <scope>NUCLEOTIDE SEQUENCE [LARGE SCALE GENOMIC DNA]</scope>
    <source>
        <strain evidence="2 3">NP73</strain>
    </source>
</reference>
<accession>A0ABT7GSP6</accession>
<dbReference type="Gene3D" id="3.40.50.150">
    <property type="entry name" value="Vaccinia Virus protein VP39"/>
    <property type="match status" value="1"/>
</dbReference>
<dbReference type="Proteomes" id="UP001223390">
    <property type="component" value="Unassembled WGS sequence"/>
</dbReference>
<evidence type="ECO:0000259" key="1">
    <source>
        <dbReference type="Pfam" id="PF13649"/>
    </source>
</evidence>
<dbReference type="GO" id="GO:0032259">
    <property type="term" value="P:methylation"/>
    <property type="evidence" value="ECO:0007669"/>
    <property type="project" value="UniProtKB-KW"/>
</dbReference>
<organism evidence="2 3">
    <name type="scientific">Streptomyces katrae</name>
    <dbReference type="NCBI Taxonomy" id="68223"/>
    <lineage>
        <taxon>Bacteria</taxon>
        <taxon>Bacillati</taxon>
        <taxon>Actinomycetota</taxon>
        <taxon>Actinomycetes</taxon>
        <taxon>Kitasatosporales</taxon>
        <taxon>Streptomycetaceae</taxon>
        <taxon>Streptomyces</taxon>
    </lineage>
</organism>
<dbReference type="CDD" id="cd02440">
    <property type="entry name" value="AdoMet_MTases"/>
    <property type="match status" value="1"/>
</dbReference>
<name>A0ABT7GSP6_9ACTN</name>
<dbReference type="Pfam" id="PF13649">
    <property type="entry name" value="Methyltransf_25"/>
    <property type="match status" value="1"/>
</dbReference>
<keyword evidence="3" id="KW-1185">Reference proteome</keyword>
<dbReference type="EMBL" id="JASITI010000013">
    <property type="protein sequence ID" value="MDK9496625.1"/>
    <property type="molecule type" value="Genomic_DNA"/>
</dbReference>
<dbReference type="NCBIfam" id="NF041820">
    <property type="entry name" value="daptide_MTase"/>
    <property type="match status" value="1"/>
</dbReference>
<keyword evidence="2" id="KW-0808">Transferase</keyword>
<feature type="domain" description="Methyltransferase" evidence="1">
    <location>
        <begin position="77"/>
        <end position="175"/>
    </location>
</feature>
<evidence type="ECO:0000313" key="3">
    <source>
        <dbReference type="Proteomes" id="UP001223390"/>
    </source>
</evidence>
<dbReference type="GO" id="GO:0008168">
    <property type="term" value="F:methyltransferase activity"/>
    <property type="evidence" value="ECO:0007669"/>
    <property type="project" value="UniProtKB-KW"/>
</dbReference>
<proteinExistence type="predicted"/>
<gene>
    <name evidence="2" type="ORF">QEZ40_001208</name>
</gene>
<protein>
    <submittedName>
        <fullName evidence="2">Class I SAM-dependent methyltransferase</fullName>
    </submittedName>
</protein>
<dbReference type="InterPro" id="IPR049690">
    <property type="entry name" value="Daptide_MTase"/>
</dbReference>